<keyword evidence="4 7" id="KW-0255">Endonuclease</keyword>
<reference evidence="9 10" key="1">
    <citation type="submission" date="2018-04" db="EMBL/GenBank/DDBJ databases">
        <title>Novel Campyloabacter and Helicobacter Species and Strains.</title>
        <authorList>
            <person name="Mannion A.J."/>
            <person name="Shen Z."/>
            <person name="Fox J.G."/>
        </authorList>
    </citation>
    <scope>NUCLEOTIDE SEQUENCE [LARGE SCALE GENOMIC DNA]</scope>
    <source>
        <strain evidence="9 10">MIT 17-337</strain>
    </source>
</reference>
<comment type="subunit">
    <text evidence="7">Consists of a catalytic RNA component (M1 or rnpB) and a protein subunit.</text>
</comment>
<comment type="caution">
    <text evidence="9">The sequence shown here is derived from an EMBL/GenBank/DDBJ whole genome shotgun (WGS) entry which is preliminary data.</text>
</comment>
<dbReference type="EC" id="3.1.26.5" evidence="7 8"/>
<dbReference type="OrthoDB" id="9810867at2"/>
<evidence type="ECO:0000256" key="1">
    <source>
        <dbReference type="ARBA" id="ARBA00002663"/>
    </source>
</evidence>
<dbReference type="GO" id="GO:0030677">
    <property type="term" value="C:ribonuclease P complex"/>
    <property type="evidence" value="ECO:0007669"/>
    <property type="project" value="TreeGrafter"/>
</dbReference>
<evidence type="ECO:0000256" key="6">
    <source>
        <dbReference type="ARBA" id="ARBA00022884"/>
    </source>
</evidence>
<evidence type="ECO:0000313" key="9">
    <source>
        <dbReference type="EMBL" id="RDU67163.1"/>
    </source>
</evidence>
<evidence type="ECO:0000256" key="8">
    <source>
        <dbReference type="NCBIfam" id="TIGR00188"/>
    </source>
</evidence>
<dbReference type="AlphaFoldDB" id="A0A3D8IPY6"/>
<dbReference type="PANTHER" id="PTHR33992:SF1">
    <property type="entry name" value="RIBONUCLEASE P PROTEIN COMPONENT"/>
    <property type="match status" value="1"/>
</dbReference>
<dbReference type="NCBIfam" id="TIGR00188">
    <property type="entry name" value="rnpA"/>
    <property type="match status" value="1"/>
</dbReference>
<dbReference type="Proteomes" id="UP000256379">
    <property type="component" value="Unassembled WGS sequence"/>
</dbReference>
<dbReference type="InterPro" id="IPR014721">
    <property type="entry name" value="Ribsml_uS5_D2-typ_fold_subgr"/>
</dbReference>
<keyword evidence="5 7" id="KW-0378">Hydrolase</keyword>
<dbReference type="GO" id="GO:0004526">
    <property type="term" value="F:ribonuclease P activity"/>
    <property type="evidence" value="ECO:0007669"/>
    <property type="project" value="UniProtKB-UniRule"/>
</dbReference>
<keyword evidence="2 7" id="KW-0819">tRNA processing</keyword>
<evidence type="ECO:0000256" key="3">
    <source>
        <dbReference type="ARBA" id="ARBA00022722"/>
    </source>
</evidence>
<dbReference type="Gene3D" id="3.30.230.10">
    <property type="match status" value="1"/>
</dbReference>
<gene>
    <name evidence="7 9" type="primary">rnpA</name>
    <name evidence="9" type="ORF">CQA53_02050</name>
</gene>
<accession>A0A3D8IPY6</accession>
<dbReference type="HAMAP" id="MF_00227">
    <property type="entry name" value="RNase_P"/>
    <property type="match status" value="1"/>
</dbReference>
<dbReference type="Pfam" id="PF00825">
    <property type="entry name" value="Ribonuclease_P"/>
    <property type="match status" value="1"/>
</dbReference>
<dbReference type="PROSITE" id="PS00648">
    <property type="entry name" value="RIBONUCLEASE_P"/>
    <property type="match status" value="1"/>
</dbReference>
<evidence type="ECO:0000256" key="5">
    <source>
        <dbReference type="ARBA" id="ARBA00022801"/>
    </source>
</evidence>
<dbReference type="EMBL" id="NXLQ01000002">
    <property type="protein sequence ID" value="RDU67163.1"/>
    <property type="molecule type" value="Genomic_DNA"/>
</dbReference>
<protein>
    <recommendedName>
        <fullName evidence="7 8">Ribonuclease P protein component</fullName>
        <shortName evidence="7">RNase P protein</shortName>
        <shortName evidence="7">RNaseP protein</shortName>
        <ecNumber evidence="7 8">3.1.26.5</ecNumber>
    </recommendedName>
    <alternativeName>
        <fullName evidence="7">Protein C5</fullName>
    </alternativeName>
</protein>
<keyword evidence="3 7" id="KW-0540">Nuclease</keyword>
<dbReference type="PANTHER" id="PTHR33992">
    <property type="entry name" value="RIBONUCLEASE P PROTEIN COMPONENT"/>
    <property type="match status" value="1"/>
</dbReference>
<comment type="catalytic activity">
    <reaction evidence="7">
        <text>Endonucleolytic cleavage of RNA, removing 5'-extranucleotides from tRNA precursor.</text>
        <dbReference type="EC" id="3.1.26.5"/>
    </reaction>
</comment>
<evidence type="ECO:0000256" key="4">
    <source>
        <dbReference type="ARBA" id="ARBA00022759"/>
    </source>
</evidence>
<dbReference type="InterPro" id="IPR020539">
    <property type="entry name" value="RNase_P_CS"/>
</dbReference>
<dbReference type="GO" id="GO:0042781">
    <property type="term" value="F:3'-tRNA processing endoribonuclease activity"/>
    <property type="evidence" value="ECO:0007669"/>
    <property type="project" value="TreeGrafter"/>
</dbReference>
<evidence type="ECO:0000256" key="2">
    <source>
        <dbReference type="ARBA" id="ARBA00022694"/>
    </source>
</evidence>
<sequence>MHSFDNLSRCNIEHLKNSYEFNLVFTHGMRFHKDFMTIHAISLYDFLTHLKNKKRYNRQICADMLLGFSINKKVAKACKRNLLRRRIKAIMRDFVKECETNNFAFVFVCRKEILELSFDNLKQHINYVVNKLINTWNKKYRIQP</sequence>
<keyword evidence="10" id="KW-1185">Reference proteome</keyword>
<dbReference type="InterPro" id="IPR020568">
    <property type="entry name" value="Ribosomal_Su5_D2-typ_SF"/>
</dbReference>
<comment type="function">
    <text evidence="1 7">RNaseP catalyzes the removal of the 5'-leader sequence from pre-tRNA to produce the mature 5'-terminus. It can also cleave other RNA substrates such as 4.5S RNA. The protein component plays an auxiliary but essential role in vivo by binding to the 5'-leader sequence and broadening the substrate specificity of the ribozyme.</text>
</comment>
<dbReference type="InterPro" id="IPR000100">
    <property type="entry name" value="RNase_P"/>
</dbReference>
<evidence type="ECO:0000313" key="10">
    <source>
        <dbReference type="Proteomes" id="UP000256379"/>
    </source>
</evidence>
<evidence type="ECO:0000256" key="7">
    <source>
        <dbReference type="HAMAP-Rule" id="MF_00227"/>
    </source>
</evidence>
<keyword evidence="6 7" id="KW-0694">RNA-binding</keyword>
<dbReference type="GO" id="GO:0000049">
    <property type="term" value="F:tRNA binding"/>
    <property type="evidence" value="ECO:0007669"/>
    <property type="project" value="UniProtKB-UniRule"/>
</dbReference>
<dbReference type="SUPFAM" id="SSF54211">
    <property type="entry name" value="Ribosomal protein S5 domain 2-like"/>
    <property type="match status" value="1"/>
</dbReference>
<organism evidence="9 10">
    <name type="scientific">Helicobacter didelphidarum</name>
    <dbReference type="NCBI Taxonomy" id="2040648"/>
    <lineage>
        <taxon>Bacteria</taxon>
        <taxon>Pseudomonadati</taxon>
        <taxon>Campylobacterota</taxon>
        <taxon>Epsilonproteobacteria</taxon>
        <taxon>Campylobacterales</taxon>
        <taxon>Helicobacteraceae</taxon>
        <taxon>Helicobacter</taxon>
    </lineage>
</organism>
<dbReference type="GO" id="GO:0001682">
    <property type="term" value="P:tRNA 5'-leader removal"/>
    <property type="evidence" value="ECO:0007669"/>
    <property type="project" value="UniProtKB-UniRule"/>
</dbReference>
<name>A0A3D8IPY6_9HELI</name>
<proteinExistence type="inferred from homology"/>
<comment type="similarity">
    <text evidence="7">Belongs to the RnpA family.</text>
</comment>